<protein>
    <submittedName>
        <fullName evidence="1">HPF/RaiA family ribosome-associated protein</fullName>
    </submittedName>
</protein>
<dbReference type="EMBL" id="JBHRXZ010000022">
    <property type="protein sequence ID" value="MFC3608187.1"/>
    <property type="molecule type" value="Genomic_DNA"/>
</dbReference>
<dbReference type="RefSeq" id="WP_386364493.1">
    <property type="nucleotide sequence ID" value="NZ_JBHRXZ010000022.1"/>
</dbReference>
<keyword evidence="2" id="KW-1185">Reference proteome</keyword>
<organism evidence="1 2">
    <name type="scientific">Stutzerimonas tarimensis</name>
    <dbReference type="NCBI Taxonomy" id="1507735"/>
    <lineage>
        <taxon>Bacteria</taxon>
        <taxon>Pseudomonadati</taxon>
        <taxon>Pseudomonadota</taxon>
        <taxon>Gammaproteobacteria</taxon>
        <taxon>Pseudomonadales</taxon>
        <taxon>Pseudomonadaceae</taxon>
        <taxon>Stutzerimonas</taxon>
    </lineage>
</organism>
<dbReference type="InterPro" id="IPR036567">
    <property type="entry name" value="RHF-like"/>
</dbReference>
<accession>A0ABV7T5H1</accession>
<evidence type="ECO:0000313" key="1">
    <source>
        <dbReference type="EMBL" id="MFC3608187.1"/>
    </source>
</evidence>
<dbReference type="SUPFAM" id="SSF69754">
    <property type="entry name" value="Ribosome binding protein Y (YfiA homologue)"/>
    <property type="match status" value="1"/>
</dbReference>
<dbReference type="Gene3D" id="3.30.160.100">
    <property type="entry name" value="Ribosome hibernation promotion factor-like"/>
    <property type="match status" value="1"/>
</dbReference>
<dbReference type="Pfam" id="PF02482">
    <property type="entry name" value="Ribosomal_S30AE"/>
    <property type="match status" value="1"/>
</dbReference>
<sequence length="143" mass="15634">MQVQVNSSNQIEGGVELQEWIGSTVVDRVDRFEDLLTRIEVHVSDENADKAGADDKRCQIEFRPKGHPAMSVSHKAESLDLAVSGAADKMRNALENLTGKLDAKVMSTGQLEAPLDGVASTERADALLEEEFLTRQAALDEKK</sequence>
<reference evidence="2" key="1">
    <citation type="journal article" date="2019" name="Int. J. Syst. Evol. Microbiol.">
        <title>The Global Catalogue of Microorganisms (GCM) 10K type strain sequencing project: providing services to taxonomists for standard genome sequencing and annotation.</title>
        <authorList>
            <consortium name="The Broad Institute Genomics Platform"/>
            <consortium name="The Broad Institute Genome Sequencing Center for Infectious Disease"/>
            <person name="Wu L."/>
            <person name="Ma J."/>
        </authorList>
    </citation>
    <scope>NUCLEOTIDE SEQUENCE [LARGE SCALE GENOMIC DNA]</scope>
    <source>
        <strain evidence="2">KCTC 42447</strain>
    </source>
</reference>
<name>A0ABV7T5H1_9GAMM</name>
<dbReference type="InterPro" id="IPR003489">
    <property type="entry name" value="RHF/RaiA"/>
</dbReference>
<gene>
    <name evidence="1" type="ORF">ACFOMF_10400</name>
</gene>
<evidence type="ECO:0000313" key="2">
    <source>
        <dbReference type="Proteomes" id="UP001595630"/>
    </source>
</evidence>
<dbReference type="Proteomes" id="UP001595630">
    <property type="component" value="Unassembled WGS sequence"/>
</dbReference>
<proteinExistence type="predicted"/>
<comment type="caution">
    <text evidence="1">The sequence shown here is derived from an EMBL/GenBank/DDBJ whole genome shotgun (WGS) entry which is preliminary data.</text>
</comment>